<dbReference type="EMBL" id="JBEDUW010000004">
    <property type="protein sequence ID" value="KAK9934286.1"/>
    <property type="molecule type" value="Genomic_DNA"/>
</dbReference>
<dbReference type="PROSITE" id="PS00502">
    <property type="entry name" value="POLYGALACTURONASE"/>
    <property type="match status" value="1"/>
</dbReference>
<dbReference type="InterPro" id="IPR012334">
    <property type="entry name" value="Pectin_lyas_fold"/>
</dbReference>
<comment type="similarity">
    <text evidence="2 9">Belongs to the glycosyl hydrolase 28 family.</text>
</comment>
<keyword evidence="4" id="KW-0964">Secreted</keyword>
<dbReference type="Proteomes" id="UP001457282">
    <property type="component" value="Unassembled WGS sequence"/>
</dbReference>
<comment type="caution">
    <text evidence="11">The sequence shown here is derived from an EMBL/GenBank/DDBJ whole genome shotgun (WGS) entry which is preliminary data.</text>
</comment>
<evidence type="ECO:0000256" key="4">
    <source>
        <dbReference type="ARBA" id="ARBA00022525"/>
    </source>
</evidence>
<accession>A0AAW1XDN8</accession>
<dbReference type="Gene3D" id="3.30.420.10">
    <property type="entry name" value="Ribonuclease H-like superfamily/Ribonuclease H"/>
    <property type="match status" value="1"/>
</dbReference>
<evidence type="ECO:0000256" key="5">
    <source>
        <dbReference type="ARBA" id="ARBA00022801"/>
    </source>
</evidence>
<feature type="active site" evidence="8">
    <location>
        <position position="358"/>
    </location>
</feature>
<dbReference type="InterPro" id="IPR011050">
    <property type="entry name" value="Pectin_lyase_fold/virulence"/>
</dbReference>
<evidence type="ECO:0000256" key="9">
    <source>
        <dbReference type="RuleBase" id="RU361169"/>
    </source>
</evidence>
<dbReference type="InterPro" id="IPR012337">
    <property type="entry name" value="RNaseH-like_sf"/>
</dbReference>
<evidence type="ECO:0000256" key="3">
    <source>
        <dbReference type="ARBA" id="ARBA00022512"/>
    </source>
</evidence>
<gene>
    <name evidence="11" type="ORF">M0R45_021436</name>
</gene>
<protein>
    <recommendedName>
        <fullName evidence="10">RNase H type-1 domain-containing protein</fullName>
    </recommendedName>
</protein>
<dbReference type="InterPro" id="IPR002156">
    <property type="entry name" value="RNaseH_domain"/>
</dbReference>
<dbReference type="AlphaFoldDB" id="A0AAW1XDN8"/>
<dbReference type="Pfam" id="PF13456">
    <property type="entry name" value="RVT_3"/>
    <property type="match status" value="1"/>
</dbReference>
<dbReference type="GO" id="GO:0003676">
    <property type="term" value="F:nucleic acid binding"/>
    <property type="evidence" value="ECO:0007669"/>
    <property type="project" value="InterPro"/>
</dbReference>
<dbReference type="Pfam" id="PF00295">
    <property type="entry name" value="Glyco_hydro_28"/>
    <property type="match status" value="1"/>
</dbReference>
<comment type="subcellular location">
    <subcellularLocation>
        <location evidence="1">Secreted</location>
        <location evidence="1">Cell wall</location>
    </subcellularLocation>
</comment>
<evidence type="ECO:0000256" key="7">
    <source>
        <dbReference type="ARBA" id="ARBA00023316"/>
    </source>
</evidence>
<dbReference type="SUPFAM" id="SSF53098">
    <property type="entry name" value="Ribonuclease H-like"/>
    <property type="match status" value="1"/>
</dbReference>
<dbReference type="Gene3D" id="2.160.20.10">
    <property type="entry name" value="Single-stranded right-handed beta-helix, Pectin lyase-like"/>
    <property type="match status" value="1"/>
</dbReference>
<dbReference type="GO" id="GO:0005975">
    <property type="term" value="P:carbohydrate metabolic process"/>
    <property type="evidence" value="ECO:0007669"/>
    <property type="project" value="InterPro"/>
</dbReference>
<dbReference type="InterPro" id="IPR044730">
    <property type="entry name" value="RNase_H-like_dom_plant"/>
</dbReference>
<dbReference type="InterPro" id="IPR006626">
    <property type="entry name" value="PbH1"/>
</dbReference>
<evidence type="ECO:0000259" key="10">
    <source>
        <dbReference type="Pfam" id="PF13456"/>
    </source>
</evidence>
<dbReference type="SMART" id="SM00710">
    <property type="entry name" value="PbH1"/>
    <property type="match status" value="5"/>
</dbReference>
<proteinExistence type="inferred from homology"/>
<keyword evidence="6 9" id="KW-0326">Glycosidase</keyword>
<name>A0AAW1XDN8_RUBAR</name>
<dbReference type="CDD" id="cd06222">
    <property type="entry name" value="RNase_H_like"/>
    <property type="match status" value="1"/>
</dbReference>
<organism evidence="11 12">
    <name type="scientific">Rubus argutus</name>
    <name type="common">Southern blackberry</name>
    <dbReference type="NCBI Taxonomy" id="59490"/>
    <lineage>
        <taxon>Eukaryota</taxon>
        <taxon>Viridiplantae</taxon>
        <taxon>Streptophyta</taxon>
        <taxon>Embryophyta</taxon>
        <taxon>Tracheophyta</taxon>
        <taxon>Spermatophyta</taxon>
        <taxon>Magnoliopsida</taxon>
        <taxon>eudicotyledons</taxon>
        <taxon>Gunneridae</taxon>
        <taxon>Pentapetalae</taxon>
        <taxon>rosids</taxon>
        <taxon>fabids</taxon>
        <taxon>Rosales</taxon>
        <taxon>Rosaceae</taxon>
        <taxon>Rosoideae</taxon>
        <taxon>Rosoideae incertae sedis</taxon>
        <taxon>Rubus</taxon>
    </lineage>
</organism>
<keyword evidence="7" id="KW-0961">Cell wall biogenesis/degradation</keyword>
<keyword evidence="12" id="KW-1185">Reference proteome</keyword>
<dbReference type="GO" id="GO:0004650">
    <property type="term" value="F:polygalacturonase activity"/>
    <property type="evidence" value="ECO:0007669"/>
    <property type="project" value="InterPro"/>
</dbReference>
<feature type="domain" description="RNase H type-1" evidence="10">
    <location>
        <begin position="5"/>
        <end position="85"/>
    </location>
</feature>
<dbReference type="GO" id="GO:0071555">
    <property type="term" value="P:cell wall organization"/>
    <property type="evidence" value="ECO:0007669"/>
    <property type="project" value="UniProtKB-KW"/>
</dbReference>
<evidence type="ECO:0000256" key="6">
    <source>
        <dbReference type="ARBA" id="ARBA00023295"/>
    </source>
</evidence>
<evidence type="ECO:0000256" key="8">
    <source>
        <dbReference type="PROSITE-ProRule" id="PRU10052"/>
    </source>
</evidence>
<sequence>MLKLNCDGAFNDRLGHYGGGAILRDEFGVLVAAMGEAYSQKGTVCFNELLAIKLGLEMVLERRSIGVVVESDSLEAVRLVNGDEQCFNVEGCWWKRFNYCRPPGSFSTTSSWDKCYCIAASLEVEDEWKTAATTDPLTLNVMDFGARGNGEDDDSQAFLKAWGALCGSNDGRTPSLLIPKDRAFLLNPLVFEGPCEPKTLNFLLQGRLVAPDYNSKAWRSDKEKWVQFSDVDGLTISGGGLGVIDGKGSDWWQACDKSDCDRPAALEIHKCDDLRLNGVTHINSAKAHIKIFNCNRVQVSGLLIWAPEESPNTDGIQISSSTNVNIENSAIGTGDDCIAIITGSSQIQVTGVRCGPGHGISIGSLWKDGAYATVEDVNVRNCSLRGTQNGLRIKTWQGGKGYARKITYEGIRLIGSKNPIIIDQHYVDKGLSRPEEADDHKSSVQVSDVTYRGVFGSSADEVAINLNCAGGRLSCRNIVMVNIHITSSLAGQKTSAYCNNGHGTATLATPTSHASH</sequence>
<dbReference type="PANTHER" id="PTHR31375">
    <property type="match status" value="1"/>
</dbReference>
<keyword evidence="3" id="KW-0134">Cell wall</keyword>
<evidence type="ECO:0000256" key="1">
    <source>
        <dbReference type="ARBA" id="ARBA00004191"/>
    </source>
</evidence>
<evidence type="ECO:0000256" key="2">
    <source>
        <dbReference type="ARBA" id="ARBA00008834"/>
    </source>
</evidence>
<dbReference type="SUPFAM" id="SSF51126">
    <property type="entry name" value="Pectin lyase-like"/>
    <property type="match status" value="1"/>
</dbReference>
<dbReference type="InterPro" id="IPR000743">
    <property type="entry name" value="Glyco_hydro_28"/>
</dbReference>
<keyword evidence="5 9" id="KW-0378">Hydrolase</keyword>
<evidence type="ECO:0000313" key="12">
    <source>
        <dbReference type="Proteomes" id="UP001457282"/>
    </source>
</evidence>
<evidence type="ECO:0000313" key="11">
    <source>
        <dbReference type="EMBL" id="KAK9934286.1"/>
    </source>
</evidence>
<dbReference type="InterPro" id="IPR036397">
    <property type="entry name" value="RNaseH_sf"/>
</dbReference>
<reference evidence="11 12" key="1">
    <citation type="journal article" date="2023" name="G3 (Bethesda)">
        <title>A chromosome-length genome assembly and annotation of blackberry (Rubus argutus, cv. 'Hillquist').</title>
        <authorList>
            <person name="Bruna T."/>
            <person name="Aryal R."/>
            <person name="Dudchenko O."/>
            <person name="Sargent D.J."/>
            <person name="Mead D."/>
            <person name="Buti M."/>
            <person name="Cavallini A."/>
            <person name="Hytonen T."/>
            <person name="Andres J."/>
            <person name="Pham M."/>
            <person name="Weisz D."/>
            <person name="Mascagni F."/>
            <person name="Usai G."/>
            <person name="Natali L."/>
            <person name="Bassil N."/>
            <person name="Fernandez G.E."/>
            <person name="Lomsadze A."/>
            <person name="Armour M."/>
            <person name="Olukolu B."/>
            <person name="Poorten T."/>
            <person name="Britton C."/>
            <person name="Davik J."/>
            <person name="Ashrafi H."/>
            <person name="Aiden E.L."/>
            <person name="Borodovsky M."/>
            <person name="Worthington M."/>
        </authorList>
    </citation>
    <scope>NUCLEOTIDE SEQUENCE [LARGE SCALE GENOMIC DNA]</scope>
    <source>
        <strain evidence="11">PI 553951</strain>
    </source>
</reference>
<dbReference type="GO" id="GO:0004523">
    <property type="term" value="F:RNA-DNA hybrid ribonuclease activity"/>
    <property type="evidence" value="ECO:0007669"/>
    <property type="project" value="InterPro"/>
</dbReference>